<comment type="caution">
    <text evidence="1">The sequence shown here is derived from an EMBL/GenBank/DDBJ whole genome shotgun (WGS) entry which is preliminary data.</text>
</comment>
<organism evidence="1 2">
    <name type="scientific">Saccharopolyspora halophila</name>
    <dbReference type="NCBI Taxonomy" id="405551"/>
    <lineage>
        <taxon>Bacteria</taxon>
        <taxon>Bacillati</taxon>
        <taxon>Actinomycetota</taxon>
        <taxon>Actinomycetes</taxon>
        <taxon>Pseudonocardiales</taxon>
        <taxon>Pseudonocardiaceae</taxon>
        <taxon>Saccharopolyspora</taxon>
    </lineage>
</organism>
<gene>
    <name evidence="1" type="ORF">GCM10009854_29520</name>
</gene>
<dbReference type="Gene3D" id="1.10.287.1060">
    <property type="entry name" value="ESAT-6-like"/>
    <property type="match status" value="1"/>
</dbReference>
<keyword evidence="2" id="KW-1185">Reference proteome</keyword>
<evidence type="ECO:0008006" key="3">
    <source>
        <dbReference type="Google" id="ProtNLM"/>
    </source>
</evidence>
<protein>
    <recommendedName>
        <fullName evidence="3">WXG100 family type VII secretion target</fullName>
    </recommendedName>
</protein>
<name>A0ABN3GEM8_9PSEU</name>
<evidence type="ECO:0000313" key="1">
    <source>
        <dbReference type="EMBL" id="GAA2349884.1"/>
    </source>
</evidence>
<dbReference type="RefSeq" id="WP_344131818.1">
    <property type="nucleotide sequence ID" value="NZ_BAAARA010000008.1"/>
</dbReference>
<evidence type="ECO:0000313" key="2">
    <source>
        <dbReference type="Proteomes" id="UP001501218"/>
    </source>
</evidence>
<dbReference type="Pfam" id="PF06013">
    <property type="entry name" value="WXG100"/>
    <property type="match status" value="1"/>
</dbReference>
<reference evidence="1 2" key="1">
    <citation type="journal article" date="2019" name="Int. J. Syst. Evol. Microbiol.">
        <title>The Global Catalogue of Microorganisms (GCM) 10K type strain sequencing project: providing services to taxonomists for standard genome sequencing and annotation.</title>
        <authorList>
            <consortium name="The Broad Institute Genomics Platform"/>
            <consortium name="The Broad Institute Genome Sequencing Center for Infectious Disease"/>
            <person name="Wu L."/>
            <person name="Ma J."/>
        </authorList>
    </citation>
    <scope>NUCLEOTIDE SEQUENCE [LARGE SCALE GENOMIC DNA]</scope>
    <source>
        <strain evidence="1 2">JCM 16221</strain>
    </source>
</reference>
<dbReference type="Proteomes" id="UP001501218">
    <property type="component" value="Unassembled WGS sequence"/>
</dbReference>
<dbReference type="InterPro" id="IPR010310">
    <property type="entry name" value="T7SS_ESAT-6-like"/>
</dbReference>
<proteinExistence type="predicted"/>
<accession>A0ABN3GEM8</accession>
<dbReference type="EMBL" id="BAAARA010000008">
    <property type="protein sequence ID" value="GAA2349884.1"/>
    <property type="molecule type" value="Genomic_DNA"/>
</dbReference>
<dbReference type="SUPFAM" id="SSF140453">
    <property type="entry name" value="EsxAB dimer-like"/>
    <property type="match status" value="1"/>
</dbReference>
<dbReference type="InterPro" id="IPR036689">
    <property type="entry name" value="ESAT-6-like_sf"/>
</dbReference>
<sequence>MPGSRMEPDRVRGAAAKFDSASGEVEAIAQRLEQALLAAGECWGHDESGQAFAKDYVPGADGITEALSTVKEALHDLRGQVEGAADDFEKIDQRNSDDISGVEI</sequence>